<feature type="compositionally biased region" description="Basic and acidic residues" evidence="1">
    <location>
        <begin position="1"/>
        <end position="13"/>
    </location>
</feature>
<accession>A0A422QL03</accession>
<dbReference type="AlphaFoldDB" id="A0A422QL03"/>
<feature type="compositionally biased region" description="Low complexity" evidence="1">
    <location>
        <begin position="17"/>
        <end position="26"/>
    </location>
</feature>
<gene>
    <name evidence="2" type="ORF">NM04_11365</name>
</gene>
<comment type="caution">
    <text evidence="2">The sequence shown here is derived from an EMBL/GenBank/DDBJ whole genome shotgun (WGS) entry which is preliminary data.</text>
</comment>
<evidence type="ECO:0000313" key="3">
    <source>
        <dbReference type="Proteomes" id="UP000283254"/>
    </source>
</evidence>
<sequence length="93" mass="10309">MLRERRIGHDRMSDMPGASGWDSSSAASVDNLSFIPASRTSVARIAHKGDMVTITDDLIERGSQRFATYWKHLHSEVVVNRHGLSRDLQASAS</sequence>
<feature type="region of interest" description="Disordered" evidence="1">
    <location>
        <begin position="1"/>
        <end position="26"/>
    </location>
</feature>
<organism evidence="2 3">
    <name type="scientific">Massilia aurea</name>
    <dbReference type="NCBI Taxonomy" id="373040"/>
    <lineage>
        <taxon>Bacteria</taxon>
        <taxon>Pseudomonadati</taxon>
        <taxon>Pseudomonadota</taxon>
        <taxon>Betaproteobacteria</taxon>
        <taxon>Burkholderiales</taxon>
        <taxon>Oxalobacteraceae</taxon>
        <taxon>Telluria group</taxon>
        <taxon>Massilia</taxon>
    </lineage>
</organism>
<dbReference type="Proteomes" id="UP000283254">
    <property type="component" value="Unassembled WGS sequence"/>
</dbReference>
<keyword evidence="3" id="KW-1185">Reference proteome</keyword>
<evidence type="ECO:0000313" key="2">
    <source>
        <dbReference type="EMBL" id="RNF30675.1"/>
    </source>
</evidence>
<reference evidence="2" key="1">
    <citation type="submission" date="2014-10" db="EMBL/GenBank/DDBJ databases">
        <title>Massilia sp. genome.</title>
        <authorList>
            <person name="Xu B."/>
            <person name="Dai L."/>
            <person name="Huang Z."/>
        </authorList>
    </citation>
    <scope>NUCLEOTIDE SEQUENCE [LARGE SCALE GENOMIC DNA]</scope>
    <source>
        <strain evidence="2">CFS-1</strain>
    </source>
</reference>
<protein>
    <submittedName>
        <fullName evidence="2">Uncharacterized protein</fullName>
    </submittedName>
</protein>
<proteinExistence type="predicted"/>
<name>A0A422QL03_9BURK</name>
<evidence type="ECO:0000256" key="1">
    <source>
        <dbReference type="SAM" id="MobiDB-lite"/>
    </source>
</evidence>
<dbReference type="EMBL" id="JSAB01000096">
    <property type="protein sequence ID" value="RNF30675.1"/>
    <property type="molecule type" value="Genomic_DNA"/>
</dbReference>